<keyword evidence="9 15" id="KW-0472">Membrane</keyword>
<sequence length="529" mass="54617">MEWLVVVLTFIGQQILNVPAYLIGIITAIGLIALRRTPGQVVGGGLKAALGFLILGAGAGVVVSSLDPLGKLILEVTGAQGVIPTNEVITALAAEQYGATSAYVLVLGFIVMLLLARFTPLKYIFLTGHHMVFMSLLLAVVLSVGFGEDLGWLVVIIGALLLGVIMVVMPAFAHPWMKKITGDDTIAMGHFGSAGYIAAGAVGQAVGRRSHSTERINFPQGLGFLRDSMVATALSMVLIYLVFAIWGLIALPADTALPILNAADGGAFIMAAIMNALLFGVGVAVILFGVRTVLGELVPAFQGIAEKVVPGARPALDVPIVFPFAANAVLIGFLTSFLGGLVSLALIAIWLGPAFGLALILPGMVPHFFTGGGAGVFGNATGGRIGAMVGGFVNGVLITILPALLLLVLGELGFANTTFGDADFGWFGTLIGVSLLGGPVMGVILTVVIGAVLVIAASLWQRRVVDTGWIPGARRDEWLVEQEAAERATVAEAGTARTMGATSTTGTTSTTSTTVTDPEADTGRHARRD</sequence>
<keyword evidence="7 15" id="KW-0812">Transmembrane</keyword>
<protein>
    <recommendedName>
        <fullName evidence="12">Ascorbate-specific PTS system EIIC component</fullName>
    </recommendedName>
    <alternativeName>
        <fullName evidence="13">Ascorbate-specific permease IIC component UlaA</fullName>
    </alternativeName>
</protein>
<evidence type="ECO:0000256" key="11">
    <source>
        <dbReference type="ARBA" id="ARBA00038218"/>
    </source>
</evidence>
<comment type="subcellular location">
    <subcellularLocation>
        <location evidence="1">Cell membrane</location>
        <topology evidence="1">Multi-pass membrane protein</topology>
    </subcellularLocation>
</comment>
<comment type="function">
    <text evidence="10">The phosphoenolpyruvate-dependent sugar phosphotransferase system (sugar PTS), a major carbohydrate active transport system, catalyzes the phosphorylation of incoming sugar substrates concomitantly with their translocation across the cell membrane. The enzyme II UlaABC PTS system is involved in ascorbate transport.</text>
</comment>
<keyword evidence="8 15" id="KW-1133">Transmembrane helix</keyword>
<feature type="transmembrane region" description="Helical" evidence="15">
    <location>
        <begin position="123"/>
        <end position="144"/>
    </location>
</feature>
<feature type="transmembrane region" description="Helical" evidence="15">
    <location>
        <begin position="15"/>
        <end position="34"/>
    </location>
</feature>
<dbReference type="AlphaFoldDB" id="A0AAW6T814"/>
<proteinExistence type="inferred from homology"/>
<evidence type="ECO:0000256" key="3">
    <source>
        <dbReference type="ARBA" id="ARBA00022448"/>
    </source>
</evidence>
<evidence type="ECO:0000256" key="13">
    <source>
        <dbReference type="ARBA" id="ARBA00042859"/>
    </source>
</evidence>
<comment type="caution">
    <text evidence="16">The sequence shown here is derived from an EMBL/GenBank/DDBJ whole genome shotgun (WGS) entry which is preliminary data.</text>
</comment>
<evidence type="ECO:0000256" key="4">
    <source>
        <dbReference type="ARBA" id="ARBA00022475"/>
    </source>
</evidence>
<dbReference type="Proteomes" id="UP001321506">
    <property type="component" value="Unassembled WGS sequence"/>
</dbReference>
<evidence type="ECO:0000256" key="15">
    <source>
        <dbReference type="SAM" id="Phobius"/>
    </source>
</evidence>
<feature type="transmembrane region" description="Helical" evidence="15">
    <location>
        <begin position="430"/>
        <end position="460"/>
    </location>
</feature>
<keyword evidence="17" id="KW-1185">Reference proteome</keyword>
<evidence type="ECO:0000256" key="7">
    <source>
        <dbReference type="ARBA" id="ARBA00022692"/>
    </source>
</evidence>
<comment type="subunit">
    <text evidence="2">Homodimer.</text>
</comment>
<keyword evidence="5" id="KW-0762">Sugar transport</keyword>
<dbReference type="EMBL" id="JASATX010000001">
    <property type="protein sequence ID" value="MDI2097923.1"/>
    <property type="molecule type" value="Genomic_DNA"/>
</dbReference>
<evidence type="ECO:0000256" key="14">
    <source>
        <dbReference type="SAM" id="MobiDB-lite"/>
    </source>
</evidence>
<keyword evidence="6" id="KW-0598">Phosphotransferase system</keyword>
<dbReference type="Pfam" id="PF03611">
    <property type="entry name" value="EIIC-GAT"/>
    <property type="match status" value="1"/>
</dbReference>
<feature type="transmembrane region" description="Helical" evidence="15">
    <location>
        <begin position="150"/>
        <end position="172"/>
    </location>
</feature>
<gene>
    <name evidence="16" type="ORF">QF206_02930</name>
</gene>
<feature type="region of interest" description="Disordered" evidence="14">
    <location>
        <begin position="492"/>
        <end position="529"/>
    </location>
</feature>
<dbReference type="GO" id="GO:0009401">
    <property type="term" value="P:phosphoenolpyruvate-dependent sugar phosphotransferase system"/>
    <property type="evidence" value="ECO:0007669"/>
    <property type="project" value="UniProtKB-KW"/>
</dbReference>
<comment type="similarity">
    <text evidence="11">Belongs to the UlaA family.</text>
</comment>
<dbReference type="GO" id="GO:0005886">
    <property type="term" value="C:plasma membrane"/>
    <property type="evidence" value="ECO:0007669"/>
    <property type="project" value="UniProtKB-SubCell"/>
</dbReference>
<name>A0AAW6T814_9MICO</name>
<organism evidence="16 17">
    <name type="scientific">Ruicaihuangia caeni</name>
    <dbReference type="NCBI Taxonomy" id="3042517"/>
    <lineage>
        <taxon>Bacteria</taxon>
        <taxon>Bacillati</taxon>
        <taxon>Actinomycetota</taxon>
        <taxon>Actinomycetes</taxon>
        <taxon>Micrococcales</taxon>
        <taxon>Microbacteriaceae</taxon>
        <taxon>Ruicaihuangia</taxon>
    </lineage>
</organism>
<reference evidence="16 17" key="1">
    <citation type="submission" date="2023-04" db="EMBL/GenBank/DDBJ databases">
        <title>Klugiella caeni sp. nov. isolated from the sludge of biochemical tank.</title>
        <authorList>
            <person name="Geng K."/>
        </authorList>
    </citation>
    <scope>NUCLEOTIDE SEQUENCE [LARGE SCALE GENOMIC DNA]</scope>
    <source>
        <strain evidence="16 17">YN-L-19</strain>
    </source>
</reference>
<dbReference type="PANTHER" id="PTHR33843:SF4">
    <property type="entry name" value="ASCORBATE-SPECIFIC PTS SYSTEM EIIC COMPONENT"/>
    <property type="match status" value="1"/>
</dbReference>
<evidence type="ECO:0000256" key="5">
    <source>
        <dbReference type="ARBA" id="ARBA00022597"/>
    </source>
</evidence>
<dbReference type="RefSeq" id="WP_281487695.1">
    <property type="nucleotide sequence ID" value="NZ_JASATX010000001.1"/>
</dbReference>
<evidence type="ECO:0000256" key="6">
    <source>
        <dbReference type="ARBA" id="ARBA00022683"/>
    </source>
</evidence>
<feature type="transmembrane region" description="Helical" evidence="15">
    <location>
        <begin position="269"/>
        <end position="294"/>
    </location>
</feature>
<keyword evidence="3" id="KW-0813">Transport</keyword>
<feature type="transmembrane region" description="Helical" evidence="15">
    <location>
        <begin position="46"/>
        <end position="66"/>
    </location>
</feature>
<evidence type="ECO:0000256" key="1">
    <source>
        <dbReference type="ARBA" id="ARBA00004651"/>
    </source>
</evidence>
<dbReference type="NCBIfam" id="NF009553">
    <property type="entry name" value="PRK12997.1-5"/>
    <property type="match status" value="1"/>
</dbReference>
<feature type="transmembrane region" description="Helical" evidence="15">
    <location>
        <begin position="229"/>
        <end position="249"/>
    </location>
</feature>
<evidence type="ECO:0000256" key="12">
    <source>
        <dbReference type="ARBA" id="ARBA00039702"/>
    </source>
</evidence>
<dbReference type="InterPro" id="IPR051562">
    <property type="entry name" value="Ascorbate-PTS_EIIC"/>
</dbReference>
<evidence type="ECO:0000256" key="10">
    <source>
        <dbReference type="ARBA" id="ARBA00037387"/>
    </source>
</evidence>
<dbReference type="InterPro" id="IPR004703">
    <property type="entry name" value="PTS_sugar-sp_permease"/>
</dbReference>
<feature type="transmembrane region" description="Helical" evidence="15">
    <location>
        <begin position="97"/>
        <end position="116"/>
    </location>
</feature>
<evidence type="ECO:0000313" key="16">
    <source>
        <dbReference type="EMBL" id="MDI2097923.1"/>
    </source>
</evidence>
<evidence type="ECO:0000256" key="2">
    <source>
        <dbReference type="ARBA" id="ARBA00011738"/>
    </source>
</evidence>
<keyword evidence="4" id="KW-1003">Cell membrane</keyword>
<evidence type="ECO:0000313" key="17">
    <source>
        <dbReference type="Proteomes" id="UP001321506"/>
    </source>
</evidence>
<dbReference type="NCBIfam" id="NF006920">
    <property type="entry name" value="PRK09410.1-2"/>
    <property type="match status" value="1"/>
</dbReference>
<accession>A0AAW6T814</accession>
<dbReference type="PANTHER" id="PTHR33843">
    <property type="entry name" value="ASCORBATE-SPECIFIC PTS SYSTEM EIIC COMPONENT"/>
    <property type="match status" value="1"/>
</dbReference>
<evidence type="ECO:0000256" key="9">
    <source>
        <dbReference type="ARBA" id="ARBA00023136"/>
    </source>
</evidence>
<feature type="compositionally biased region" description="Low complexity" evidence="14">
    <location>
        <begin position="493"/>
        <end position="516"/>
    </location>
</feature>
<feature type="transmembrane region" description="Helical" evidence="15">
    <location>
        <begin position="385"/>
        <end position="410"/>
    </location>
</feature>
<evidence type="ECO:0000256" key="8">
    <source>
        <dbReference type="ARBA" id="ARBA00022989"/>
    </source>
</evidence>